<feature type="region of interest" description="Disordered" evidence="2">
    <location>
        <begin position="121"/>
        <end position="145"/>
    </location>
</feature>
<dbReference type="RefSeq" id="XP_005107017.1">
    <property type="nucleotide sequence ID" value="XM_005106960.3"/>
</dbReference>
<evidence type="ECO:0000313" key="4">
    <source>
        <dbReference type="Proteomes" id="UP000694888"/>
    </source>
</evidence>
<dbReference type="PANTHER" id="PTHR13633">
    <property type="entry name" value="MITOCHONDRIAL TRANSCRIPTION RESCUE FACTOR 1"/>
    <property type="match status" value="1"/>
</dbReference>
<keyword evidence="1" id="KW-0694">RNA-binding</keyword>
<proteinExistence type="predicted"/>
<dbReference type="InterPro" id="IPR057896">
    <property type="entry name" value="MTRES1_C"/>
</dbReference>
<protein>
    <submittedName>
        <fullName evidence="5 6">Mitochondrial transcription rescue factor 1</fullName>
    </submittedName>
</protein>
<name>A0ABM0K285_APLCA</name>
<evidence type="ECO:0000256" key="1">
    <source>
        <dbReference type="PROSITE-ProRule" id="PRU00182"/>
    </source>
</evidence>
<keyword evidence="4" id="KW-1185">Reference proteome</keyword>
<feature type="compositionally biased region" description="Acidic residues" evidence="2">
    <location>
        <begin position="128"/>
        <end position="145"/>
    </location>
</feature>
<sequence length="256" mass="28846">MHGMMSMKLLHHMVKQRGVRSGNTDSIHALWGVAVHQINLICGQRKMETESRTSSAAEVSRPVKLLCGNRILMDSQSFVIPSMGVSFQGMWSGRQYHTLIPQRQQTPAECRYTQVRAKSKKKVYDSDRDTDDDDDDDGLDEDDFDAPSNFKSMKIHTASLRADAIISSSLNIARNRLDEIFLGSGLMVNGSTMTKKSEKMDEGDYVDVISAKMDDQLKVKRVKVIKVYPEKTGTGKFVVKIRVWKSPFLIDAPSKR</sequence>
<dbReference type="Pfam" id="PF25818">
    <property type="entry name" value="MTRES1_C"/>
    <property type="match status" value="1"/>
</dbReference>
<evidence type="ECO:0000313" key="6">
    <source>
        <dbReference type="RefSeq" id="XP_005107018.1"/>
    </source>
</evidence>
<reference evidence="5 6" key="1">
    <citation type="submission" date="2025-05" db="UniProtKB">
        <authorList>
            <consortium name="RefSeq"/>
        </authorList>
    </citation>
    <scope>IDENTIFICATION</scope>
</reference>
<dbReference type="PROSITE" id="PS50889">
    <property type="entry name" value="S4"/>
    <property type="match status" value="1"/>
</dbReference>
<feature type="domain" description="Mitochondrial transcription rescue factor 1 C-terminal" evidence="3">
    <location>
        <begin position="153"/>
        <end position="246"/>
    </location>
</feature>
<gene>
    <name evidence="5 6" type="primary">LOC101847525</name>
</gene>
<evidence type="ECO:0000256" key="2">
    <source>
        <dbReference type="SAM" id="MobiDB-lite"/>
    </source>
</evidence>
<evidence type="ECO:0000313" key="5">
    <source>
        <dbReference type="RefSeq" id="XP_005107017.1"/>
    </source>
</evidence>
<accession>A0ABM0K285</accession>
<dbReference type="RefSeq" id="XP_005107018.1">
    <property type="nucleotide sequence ID" value="XM_005106961.3"/>
</dbReference>
<dbReference type="PANTHER" id="PTHR13633:SF3">
    <property type="entry name" value="MITOCHONDRIAL TRANSCRIPTION RESCUE FACTOR 1"/>
    <property type="match status" value="1"/>
</dbReference>
<dbReference type="Proteomes" id="UP000694888">
    <property type="component" value="Unplaced"/>
</dbReference>
<dbReference type="GeneID" id="101847525"/>
<organism evidence="4 5">
    <name type="scientific">Aplysia californica</name>
    <name type="common">California sea hare</name>
    <dbReference type="NCBI Taxonomy" id="6500"/>
    <lineage>
        <taxon>Eukaryota</taxon>
        <taxon>Metazoa</taxon>
        <taxon>Spiralia</taxon>
        <taxon>Lophotrochozoa</taxon>
        <taxon>Mollusca</taxon>
        <taxon>Gastropoda</taxon>
        <taxon>Heterobranchia</taxon>
        <taxon>Euthyneura</taxon>
        <taxon>Tectipleura</taxon>
        <taxon>Aplysiida</taxon>
        <taxon>Aplysioidea</taxon>
        <taxon>Aplysiidae</taxon>
        <taxon>Aplysia</taxon>
    </lineage>
</organism>
<evidence type="ECO:0000259" key="3">
    <source>
        <dbReference type="Pfam" id="PF25818"/>
    </source>
</evidence>